<dbReference type="Proteomes" id="UP000515150">
    <property type="component" value="Chromosome 8"/>
</dbReference>
<comment type="subunit">
    <text evidence="3">Monomer.</text>
</comment>
<dbReference type="PANTHER" id="PTHR11220">
    <property type="entry name" value="HEME-BINDING PROTEIN-RELATED"/>
    <property type="match status" value="1"/>
</dbReference>
<dbReference type="InterPro" id="IPR011256">
    <property type="entry name" value="Reg_factor_effector_dom_sf"/>
</dbReference>
<dbReference type="KEGG" id="bspl:114861122"/>
<evidence type="ECO:0000256" key="7">
    <source>
        <dbReference type="SAM" id="SignalP"/>
    </source>
</evidence>
<keyword evidence="7" id="KW-0732">Signal</keyword>
<dbReference type="Pfam" id="PF04832">
    <property type="entry name" value="SOUL"/>
    <property type="match status" value="1"/>
</dbReference>
<proteinExistence type="inferred from homology"/>
<evidence type="ECO:0000313" key="8">
    <source>
        <dbReference type="Proteomes" id="UP000515150"/>
    </source>
</evidence>
<sequence>MIYLSGLVGFLLLLTAEARVGNSSELSFCFETEQCLLYDLICKTDNYEVRHYDSVNWVSTQETSFIMEFALYKSFGRLYDYITGANQKGVQIAMTAPVVVKVSERAVWERKVYTMSFLLPAEYQKNPPGPTDDKVFIQSTPDLKVYVQSYGGWLTYLTDRKAASSLSTALDSVDAEYNRGFHYAVGYNSPIRIFNRHNEVWMVAEDDPECPSSEEQFP</sequence>
<protein>
    <recommendedName>
        <fullName evidence="6">Heme-binding protein 1</fullName>
    </recommendedName>
</protein>
<dbReference type="FunFam" id="3.20.80.10:FF:000003">
    <property type="entry name" value="Heme-binding protein 1"/>
    <property type="match status" value="1"/>
</dbReference>
<feature type="signal peptide" evidence="7">
    <location>
        <begin position="1"/>
        <end position="18"/>
    </location>
</feature>
<evidence type="ECO:0000256" key="3">
    <source>
        <dbReference type="ARBA" id="ARBA00011245"/>
    </source>
</evidence>
<evidence type="ECO:0000256" key="2">
    <source>
        <dbReference type="ARBA" id="ARBA00009817"/>
    </source>
</evidence>
<keyword evidence="8" id="KW-1185">Reference proteome</keyword>
<comment type="similarity">
    <text evidence="2">Belongs to the HEBP family.</text>
</comment>
<dbReference type="RefSeq" id="XP_029015978.1">
    <property type="nucleotide sequence ID" value="XM_029160145.3"/>
</dbReference>
<dbReference type="InParanoid" id="A0A6P7NCT1"/>
<dbReference type="Gene3D" id="3.20.80.10">
    <property type="entry name" value="Regulatory factor, effector binding domain"/>
    <property type="match status" value="1"/>
</dbReference>
<dbReference type="CTD" id="100000079"/>
<dbReference type="SUPFAM" id="SSF55136">
    <property type="entry name" value="Probable bacterial effector-binding domain"/>
    <property type="match status" value="1"/>
</dbReference>
<dbReference type="PANTHER" id="PTHR11220:SF1">
    <property type="entry name" value="HEME-BINDING PROTEIN 2"/>
    <property type="match status" value="1"/>
</dbReference>
<evidence type="ECO:0000256" key="4">
    <source>
        <dbReference type="ARBA" id="ARBA00022490"/>
    </source>
</evidence>
<keyword evidence="4" id="KW-0963">Cytoplasm</keyword>
<comment type="function">
    <text evidence="5">May bind free porphyrinogens that may be present in the cell and thus facilitate removal of these potentially toxic compound. Binds with a high affinity to one molecule of heme or porphyrins. It binds metalloporphyrins, free porphyrins and N-methylprotoporphyrin with similar affinities.</text>
</comment>
<dbReference type="GO" id="GO:0020037">
    <property type="term" value="F:heme binding"/>
    <property type="evidence" value="ECO:0007669"/>
    <property type="project" value="TreeGrafter"/>
</dbReference>
<name>A0A6P7NCT1_BETSP</name>
<evidence type="ECO:0000256" key="6">
    <source>
        <dbReference type="ARBA" id="ARBA00040755"/>
    </source>
</evidence>
<dbReference type="GO" id="GO:0005737">
    <property type="term" value="C:cytoplasm"/>
    <property type="evidence" value="ECO:0007669"/>
    <property type="project" value="UniProtKB-SubCell"/>
</dbReference>
<reference evidence="9" key="1">
    <citation type="submission" date="2025-08" db="UniProtKB">
        <authorList>
            <consortium name="RefSeq"/>
        </authorList>
    </citation>
    <scope>IDENTIFICATION</scope>
</reference>
<dbReference type="GeneID" id="114861122"/>
<organism evidence="8 9">
    <name type="scientific">Betta splendens</name>
    <name type="common">Siamese fighting fish</name>
    <dbReference type="NCBI Taxonomy" id="158456"/>
    <lineage>
        <taxon>Eukaryota</taxon>
        <taxon>Metazoa</taxon>
        <taxon>Chordata</taxon>
        <taxon>Craniata</taxon>
        <taxon>Vertebrata</taxon>
        <taxon>Euteleostomi</taxon>
        <taxon>Actinopterygii</taxon>
        <taxon>Neopterygii</taxon>
        <taxon>Teleostei</taxon>
        <taxon>Neoteleostei</taxon>
        <taxon>Acanthomorphata</taxon>
        <taxon>Anabantaria</taxon>
        <taxon>Anabantiformes</taxon>
        <taxon>Anabantoidei</taxon>
        <taxon>Osphronemidae</taxon>
        <taxon>Betta</taxon>
    </lineage>
</organism>
<dbReference type="OrthoDB" id="6424451at2759"/>
<evidence type="ECO:0000256" key="5">
    <source>
        <dbReference type="ARBA" id="ARBA00037673"/>
    </source>
</evidence>
<evidence type="ECO:0000313" key="9">
    <source>
        <dbReference type="RefSeq" id="XP_029015978.1"/>
    </source>
</evidence>
<comment type="subcellular location">
    <subcellularLocation>
        <location evidence="1">Cytoplasm</location>
    </subcellularLocation>
</comment>
<evidence type="ECO:0000256" key="1">
    <source>
        <dbReference type="ARBA" id="ARBA00004496"/>
    </source>
</evidence>
<accession>A0A6P7NCT1</accession>
<dbReference type="AlphaFoldDB" id="A0A6P7NCT1"/>
<gene>
    <name evidence="9" type="primary">soul5</name>
</gene>
<dbReference type="InterPro" id="IPR006917">
    <property type="entry name" value="SOUL_heme-bd"/>
</dbReference>
<feature type="chain" id="PRO_5027536597" description="Heme-binding protein 1" evidence="7">
    <location>
        <begin position="19"/>
        <end position="218"/>
    </location>
</feature>